<evidence type="ECO:0000256" key="1">
    <source>
        <dbReference type="SAM" id="MobiDB-lite"/>
    </source>
</evidence>
<organism evidence="4">
    <name type="scientific">Candidatus Enterococcus clewellii</name>
    <dbReference type="NCBI Taxonomy" id="1834193"/>
    <lineage>
        <taxon>Bacteria</taxon>
        <taxon>Bacillati</taxon>
        <taxon>Bacillota</taxon>
        <taxon>Bacilli</taxon>
        <taxon>Lactobacillales</taxon>
        <taxon>Enterococcaceae</taxon>
        <taxon>Enterococcus</taxon>
    </lineage>
</organism>
<evidence type="ECO:0000313" key="5">
    <source>
        <dbReference type="EMBL" id="WYJ91079.1"/>
    </source>
</evidence>
<keyword evidence="6" id="KW-1185">Reference proteome</keyword>
<keyword evidence="2" id="KW-0732">Signal</keyword>
<dbReference type="RefSeq" id="WP_086348681.1">
    <property type="nucleotide sequence ID" value="NZ_CP147247.1"/>
</dbReference>
<sequence>MKLTHKLCGAALVAVVGIAVAGPGVSITKAAEDTTDGPGKIVFTDEDYTTNTDGGKIPDTTETDPTLPSKNGEFVIRSVSPLDFGTAEATVGKTVVAFAAPHQSTGNAAAASANFVRFKDNRKNDDNRYQVTANLTTQFTSTAGKELTGATIEYTNLRLLDAAENGALKPAESGLAASVALAYNTEAPVYTNADATKGRGDYFVAFGQLGDAVAPADESVKLTIPSDTALYNGEYNAAITWTISDVPMTGSW</sequence>
<reference evidence="4" key="1">
    <citation type="submission" date="2017-05" db="EMBL/GenBank/DDBJ databases">
        <title>The Genome Sequence of Enterococcus sp. 9E7_DIV0242.</title>
        <authorList>
            <consortium name="The Broad Institute Genomics Platform"/>
            <consortium name="The Broad Institute Genomic Center for Infectious Diseases"/>
            <person name="Earl A."/>
            <person name="Manson A."/>
            <person name="Schwartman J."/>
            <person name="Gilmore M."/>
            <person name="Abouelleil A."/>
            <person name="Cao P."/>
            <person name="Chapman S."/>
            <person name="Cusick C."/>
            <person name="Shea T."/>
            <person name="Young S."/>
            <person name="Neafsey D."/>
            <person name="Nusbaum C."/>
            <person name="Birren B."/>
        </authorList>
    </citation>
    <scope>NUCLEOTIDE SEQUENCE [LARGE SCALE GENOMIC DNA]</scope>
    <source>
        <strain evidence="4">9E7_DIV0242</strain>
    </source>
</reference>
<dbReference type="AlphaFoldDB" id="A0A242K8J3"/>
<feature type="chain" id="PRO_5039340103" description="WxL domain-containing protein" evidence="2">
    <location>
        <begin position="22"/>
        <end position="252"/>
    </location>
</feature>
<gene>
    <name evidence="4" type="ORF">A5888_001610</name>
    <name evidence="5" type="ORF">A5888_002847</name>
</gene>
<dbReference type="Proteomes" id="UP000195141">
    <property type="component" value="Chromosome"/>
</dbReference>
<evidence type="ECO:0000256" key="2">
    <source>
        <dbReference type="SAM" id="SignalP"/>
    </source>
</evidence>
<dbReference type="OrthoDB" id="2180277at2"/>
<reference evidence="5" key="2">
    <citation type="submission" date="2017-05" db="EMBL/GenBank/DDBJ databases">
        <authorList>
            <consortium name="The Broad Institute Genomics Platform"/>
            <consortium name="The Broad Institute Genomic Center for Infectious Diseases"/>
            <person name="Earl A."/>
            <person name="Manson A."/>
            <person name="Schwartman J."/>
            <person name="Gilmore M."/>
            <person name="Abouelleil A."/>
            <person name="Cao P."/>
            <person name="Chapman S."/>
            <person name="Cusick C."/>
            <person name="Shea T."/>
            <person name="Young S."/>
            <person name="Neafsey D."/>
            <person name="Nusbaum C."/>
            <person name="Birren B."/>
        </authorList>
    </citation>
    <scope>NUCLEOTIDE SEQUENCE</scope>
    <source>
        <strain evidence="5">9E7_DIV0242</strain>
    </source>
</reference>
<dbReference type="EMBL" id="CP147247">
    <property type="protein sequence ID" value="WYJ91079.1"/>
    <property type="molecule type" value="Genomic_DNA"/>
</dbReference>
<dbReference type="InterPro" id="IPR027994">
    <property type="entry name" value="WxL_dom"/>
</dbReference>
<feature type="domain" description="WxL" evidence="3">
    <location>
        <begin position="32"/>
        <end position="247"/>
    </location>
</feature>
<feature type="region of interest" description="Disordered" evidence="1">
    <location>
        <begin position="36"/>
        <end position="66"/>
    </location>
</feature>
<name>A0A242K8J3_9ENTE</name>
<evidence type="ECO:0000313" key="6">
    <source>
        <dbReference type="Proteomes" id="UP000195141"/>
    </source>
</evidence>
<proteinExistence type="predicted"/>
<reference evidence="5" key="3">
    <citation type="submission" date="2024-03" db="EMBL/GenBank/DDBJ databases">
        <title>The Genome Sequence of Enterococcus sp. DIV0242b.</title>
        <authorList>
            <consortium name="The Broad Institute Genomics Platform"/>
            <consortium name="The Broad Institute Microbial Omics Core"/>
            <consortium name="The Broad Institute Genomic Center for Infectious Diseases"/>
            <person name="Earl A."/>
            <person name="Manson A."/>
            <person name="Gilmore M."/>
            <person name="Schwartman J."/>
            <person name="Shea T."/>
            <person name="Abouelleil A."/>
            <person name="Cao P."/>
            <person name="Chapman S."/>
            <person name="Cusick C."/>
            <person name="Young S."/>
            <person name="Neafsey D."/>
            <person name="Nusbaum C."/>
            <person name="Birren B."/>
        </authorList>
    </citation>
    <scope>NUCLEOTIDE SEQUENCE</scope>
    <source>
        <strain evidence="5">9E7_DIV0242</strain>
    </source>
</reference>
<dbReference type="EMBL" id="NGMM01000002">
    <property type="protein sequence ID" value="OTP17472.1"/>
    <property type="molecule type" value="Genomic_DNA"/>
</dbReference>
<evidence type="ECO:0000313" key="4">
    <source>
        <dbReference type="EMBL" id="OTP17472.1"/>
    </source>
</evidence>
<dbReference type="Pfam" id="PF13731">
    <property type="entry name" value="WxL"/>
    <property type="match status" value="1"/>
</dbReference>
<accession>A0A242K8J3</accession>
<protein>
    <recommendedName>
        <fullName evidence="3">WxL domain-containing protein</fullName>
    </recommendedName>
</protein>
<feature type="signal peptide" evidence="2">
    <location>
        <begin position="1"/>
        <end position="21"/>
    </location>
</feature>
<evidence type="ECO:0000259" key="3">
    <source>
        <dbReference type="Pfam" id="PF13731"/>
    </source>
</evidence>